<sequence>MADSSIRQRLYAALPKPTARVGPINNQISIRRLLVLRNGPNPTFSYYLEERLKRTPIPAEIRNLDEFLGDVDPDGLFVIVCRYIRPRQLLWMYRHRKSFAGTSLMIDDDIAATVVDKEGTLGYKAYLAAIGLVPIPVLNNILSDIWVSTPRLADRLTRDDARQPVVLPPFPPADTYTPSPLEGDGKEVKMAFHSTGNHDLEHEFLVPIVRDALALCPNLSFEVTASSHRLERLWTSARLPSRRLTVKSHRSWNQYLSETKQQHIDILLVPLLQSRMNNVRSGTKRFDCARMGAAAIFSSGQVYGEAESAGEILIENNPRIWLETILNLARNSELRRKARNATEASIMAHLAKTPSQLPFHRNEQRSQDT</sequence>
<evidence type="ECO:0000313" key="2">
    <source>
        <dbReference type="Proteomes" id="UP000702952"/>
    </source>
</evidence>
<dbReference type="Proteomes" id="UP000702952">
    <property type="component" value="Unassembled WGS sequence"/>
</dbReference>
<dbReference type="RefSeq" id="WP_065660362.1">
    <property type="nucleotide sequence ID" value="NZ_CP123839.1"/>
</dbReference>
<organism evidence="1 2">
    <name type="scientific">Agrobacterium tumefaciens</name>
    <dbReference type="NCBI Taxonomy" id="358"/>
    <lineage>
        <taxon>Bacteria</taxon>
        <taxon>Pseudomonadati</taxon>
        <taxon>Pseudomonadota</taxon>
        <taxon>Alphaproteobacteria</taxon>
        <taxon>Hyphomicrobiales</taxon>
        <taxon>Rhizobiaceae</taxon>
        <taxon>Rhizobium/Agrobacterium group</taxon>
        <taxon>Agrobacterium</taxon>
        <taxon>Agrobacterium tumefaciens complex</taxon>
    </lineage>
</organism>
<proteinExistence type="predicted"/>
<accession>A0AA44F247</accession>
<protein>
    <submittedName>
        <fullName evidence="1">Uncharacterized protein</fullName>
    </submittedName>
</protein>
<dbReference type="AlphaFoldDB" id="A0AA44F247"/>
<dbReference type="EMBL" id="JAAMAY010000006">
    <property type="protein sequence ID" value="NTC27799.1"/>
    <property type="molecule type" value="Genomic_DNA"/>
</dbReference>
<name>A0AA44F247_AGRTU</name>
<evidence type="ECO:0000313" key="1">
    <source>
        <dbReference type="EMBL" id="NTC27799.1"/>
    </source>
</evidence>
<reference evidence="1" key="1">
    <citation type="journal article" date="2020" name="Science">
        <title>Unexpected conservation and global transmission of agrobacterial virulence plasmids.</title>
        <authorList>
            <person name="Weisberg A.J."/>
            <person name="Davis E.W. 2nd"/>
            <person name="Tabima J."/>
            <person name="Belcher M.S."/>
            <person name="Miller M."/>
            <person name="Kuo C.H."/>
            <person name="Loper J.E."/>
            <person name="Grunwald N.J."/>
            <person name="Putnam M.L."/>
            <person name="Chang J.H."/>
        </authorList>
    </citation>
    <scope>NUCLEOTIDE SEQUENCE</scope>
    <source>
        <strain evidence="1">17-1853-1a</strain>
    </source>
</reference>
<comment type="caution">
    <text evidence="1">The sequence shown here is derived from an EMBL/GenBank/DDBJ whole genome shotgun (WGS) entry which is preliminary data.</text>
</comment>
<gene>
    <name evidence="1" type="ORF">G6M46_06415</name>
</gene>